<dbReference type="PANTHER" id="PTHR47529:SF1">
    <property type="entry name" value="PERIPLASMIC CHAPERONE PPID"/>
    <property type="match status" value="1"/>
</dbReference>
<dbReference type="InterPro" id="IPR000297">
    <property type="entry name" value="PPIase_PpiC"/>
</dbReference>
<dbReference type="InterPro" id="IPR052029">
    <property type="entry name" value="PpiD_chaperone"/>
</dbReference>
<evidence type="ECO:0000256" key="5">
    <source>
        <dbReference type="ARBA" id="ARBA00022989"/>
    </source>
</evidence>
<evidence type="ECO:0000256" key="12">
    <source>
        <dbReference type="SAM" id="Phobius"/>
    </source>
</evidence>
<dbReference type="AlphaFoldDB" id="E8LJA7"/>
<dbReference type="Proteomes" id="UP000018458">
    <property type="component" value="Unassembled WGS sequence"/>
</dbReference>
<keyword evidence="2" id="KW-1003">Cell membrane</keyword>
<sequence length="642" mass="71053">MLTDKLREGAQGRIFKILFWIIILSFIFTGVGGYLIPRLNTDPVEVGEYKITANEWNQQYTSQTQQMQRMYGARYADMLEDPQYVSNLRSQILEGMIDNVAFNSAVYDLNVRIGDEQVRELIRTTPAFQKDGKFDNDLYLAVIRNMGMNPEYFGEQMRISAMATSVSDPILRTASYPLPYEISALENLLTQTRTIDLYELNLDALRAGFSADDNEAKAYYDAHHDAFMAPANVKFNYILLTVDELKKGINPTDDELEEYLTLHQDDFKVPEHRGFSHIIVRSDNPDAEKIVKSIDDGFAAGKSFADLAKEYSDDLSTKDIGGDMGEIIRASLAPIFADKLFALETIGSHTDKIVDADGTHYLQLNSIVKEHIPQLNEIKDQVKNACIDAKARELFNERVTTLSDMSFENPDSLDVTADALGVTVADSGVVALGATKVPWPLNTSMVQNAAFSEENISSGVNSSVVNIGDDAALVLNVYESHESMLKPFDEVKAEAVNAVINDKANKEADACLNTFAKAVINDSNTEIPAHVVHRSAVTLNRSSADVEPAFGMALFAIPQEGQNRYIIASNKGNPTLAILKEVGNAATTNENAELNQILRSQLVQANSLELRNALYKGARELTEITYNEDAIKLVNQSVDEAP</sequence>
<comment type="subcellular location">
    <subcellularLocation>
        <location evidence="1">Cell inner membrane</location>
        <topology evidence="1">Single-pass type II membrane protein</topology>
        <orientation evidence="1">Periplasmic side</orientation>
    </subcellularLocation>
</comment>
<dbReference type="InterPro" id="IPR046357">
    <property type="entry name" value="PPIase_dom_sf"/>
</dbReference>
<keyword evidence="4 12" id="KW-0812">Transmembrane</keyword>
<dbReference type="InterPro" id="IPR023058">
    <property type="entry name" value="PPIase_PpiC_CS"/>
</dbReference>
<evidence type="ECO:0000313" key="15">
    <source>
        <dbReference type="Proteomes" id="UP000018458"/>
    </source>
</evidence>
<keyword evidence="7" id="KW-0143">Chaperone</keyword>
<organism evidence="14 15">
    <name type="scientific">Succinatimonas hippei (strain DSM 22608 / JCM 16073 / KCTC 15190 / YIT 12066)</name>
    <dbReference type="NCBI Taxonomy" id="762983"/>
    <lineage>
        <taxon>Bacteria</taxon>
        <taxon>Pseudomonadati</taxon>
        <taxon>Pseudomonadota</taxon>
        <taxon>Gammaproteobacteria</taxon>
        <taxon>Aeromonadales</taxon>
        <taxon>Succinivibrionaceae</taxon>
        <taxon>Succinatimonas</taxon>
    </lineage>
</organism>
<dbReference type="EMBL" id="AEVO01000036">
    <property type="protein sequence ID" value="EFY07378.1"/>
    <property type="molecule type" value="Genomic_DNA"/>
</dbReference>
<dbReference type="PROSITE" id="PS01096">
    <property type="entry name" value="PPIC_PPIASE_1"/>
    <property type="match status" value="1"/>
</dbReference>
<evidence type="ECO:0000256" key="9">
    <source>
        <dbReference type="ARBA" id="ARBA00040743"/>
    </source>
</evidence>
<dbReference type="GO" id="GO:0003755">
    <property type="term" value="F:peptidyl-prolyl cis-trans isomerase activity"/>
    <property type="evidence" value="ECO:0007669"/>
    <property type="project" value="UniProtKB-KW"/>
</dbReference>
<reference evidence="14 15" key="1">
    <citation type="submission" date="2011-01" db="EMBL/GenBank/DDBJ databases">
        <authorList>
            <person name="Weinstock G."/>
            <person name="Sodergren E."/>
            <person name="Clifton S."/>
            <person name="Fulton L."/>
            <person name="Fulton B."/>
            <person name="Courtney L."/>
            <person name="Fronick C."/>
            <person name="Harrison M."/>
            <person name="Strong C."/>
            <person name="Farmer C."/>
            <person name="Delahaunty K."/>
            <person name="Markovic C."/>
            <person name="Hall O."/>
            <person name="Minx P."/>
            <person name="Tomlinson C."/>
            <person name="Mitreva M."/>
            <person name="Hou S."/>
            <person name="Chen J."/>
            <person name="Wollam A."/>
            <person name="Pepin K.H."/>
            <person name="Johnson M."/>
            <person name="Bhonagiri V."/>
            <person name="Zhang X."/>
            <person name="Suruliraj S."/>
            <person name="Warren W."/>
            <person name="Chinwalla A."/>
            <person name="Mardis E.R."/>
            <person name="Wilson R.K."/>
        </authorList>
    </citation>
    <scope>NUCLEOTIDE SEQUENCE [LARGE SCALE GENOMIC DNA]</scope>
    <source>
        <strain evidence="15">DSM 22608 / JCM 16073 / KCTC 15190 / YIT 12066</strain>
    </source>
</reference>
<keyword evidence="5 12" id="KW-1133">Transmembrane helix</keyword>
<evidence type="ECO:0000256" key="6">
    <source>
        <dbReference type="ARBA" id="ARBA00023136"/>
    </source>
</evidence>
<name>E8LJA7_SUCHY</name>
<keyword evidence="6 12" id="KW-0472">Membrane</keyword>
<evidence type="ECO:0000256" key="3">
    <source>
        <dbReference type="ARBA" id="ARBA00022519"/>
    </source>
</evidence>
<dbReference type="PROSITE" id="PS50198">
    <property type="entry name" value="PPIC_PPIASE_2"/>
    <property type="match status" value="1"/>
</dbReference>
<keyword evidence="15" id="KW-1185">Reference proteome</keyword>
<gene>
    <name evidence="14" type="ORF">HMPREF9444_00745</name>
</gene>
<comment type="similarity">
    <text evidence="8">Belongs to the PpiD chaperone family.</text>
</comment>
<evidence type="ECO:0000256" key="2">
    <source>
        <dbReference type="ARBA" id="ARBA00022475"/>
    </source>
</evidence>
<dbReference type="Pfam" id="PF13145">
    <property type="entry name" value="Rotamase_2"/>
    <property type="match status" value="1"/>
</dbReference>
<dbReference type="Pfam" id="PF13624">
    <property type="entry name" value="SurA_N_3"/>
    <property type="match status" value="1"/>
</dbReference>
<keyword evidence="3" id="KW-0997">Cell inner membrane</keyword>
<keyword evidence="11" id="KW-0697">Rotamase</keyword>
<dbReference type="STRING" id="762983.HMPREF9444_00745"/>
<protein>
    <recommendedName>
        <fullName evidence="9">Periplasmic chaperone PpiD</fullName>
    </recommendedName>
    <alternativeName>
        <fullName evidence="10">Periplasmic folding chaperone</fullName>
    </alternativeName>
</protein>
<accession>E8LJA7</accession>
<feature type="domain" description="PpiC" evidence="13">
    <location>
        <begin position="270"/>
        <end position="366"/>
    </location>
</feature>
<comment type="caution">
    <text evidence="14">The sequence shown here is derived from an EMBL/GenBank/DDBJ whole genome shotgun (WGS) entry which is preliminary data.</text>
</comment>
<dbReference type="Gene3D" id="1.10.4030.10">
    <property type="entry name" value="Porin chaperone SurA, peptide-binding domain"/>
    <property type="match status" value="1"/>
</dbReference>
<dbReference type="SUPFAM" id="SSF54534">
    <property type="entry name" value="FKBP-like"/>
    <property type="match status" value="1"/>
</dbReference>
<evidence type="ECO:0000259" key="13">
    <source>
        <dbReference type="PROSITE" id="PS50198"/>
    </source>
</evidence>
<dbReference type="Gene3D" id="3.10.50.40">
    <property type="match status" value="1"/>
</dbReference>
<dbReference type="eggNOG" id="COG0760">
    <property type="taxonomic scope" value="Bacteria"/>
</dbReference>
<dbReference type="PANTHER" id="PTHR47529">
    <property type="entry name" value="PEPTIDYL-PROLYL CIS-TRANS ISOMERASE D"/>
    <property type="match status" value="1"/>
</dbReference>
<dbReference type="GO" id="GO:0005886">
    <property type="term" value="C:plasma membrane"/>
    <property type="evidence" value="ECO:0007669"/>
    <property type="project" value="UniProtKB-SubCell"/>
</dbReference>
<evidence type="ECO:0000256" key="11">
    <source>
        <dbReference type="PROSITE-ProRule" id="PRU00278"/>
    </source>
</evidence>
<evidence type="ECO:0000256" key="1">
    <source>
        <dbReference type="ARBA" id="ARBA00004382"/>
    </source>
</evidence>
<evidence type="ECO:0000256" key="8">
    <source>
        <dbReference type="ARBA" id="ARBA00038408"/>
    </source>
</evidence>
<dbReference type="RefSeq" id="WP_009142958.1">
    <property type="nucleotide sequence ID" value="NZ_GL830973.1"/>
</dbReference>
<evidence type="ECO:0000256" key="4">
    <source>
        <dbReference type="ARBA" id="ARBA00022692"/>
    </source>
</evidence>
<dbReference type="HOGENOM" id="CLU_023843_1_1_6"/>
<evidence type="ECO:0000256" key="10">
    <source>
        <dbReference type="ARBA" id="ARBA00042775"/>
    </source>
</evidence>
<feature type="transmembrane region" description="Helical" evidence="12">
    <location>
        <begin position="17"/>
        <end position="36"/>
    </location>
</feature>
<evidence type="ECO:0000256" key="7">
    <source>
        <dbReference type="ARBA" id="ARBA00023186"/>
    </source>
</evidence>
<keyword evidence="11" id="KW-0413">Isomerase</keyword>
<evidence type="ECO:0000313" key="14">
    <source>
        <dbReference type="EMBL" id="EFY07378.1"/>
    </source>
</evidence>
<proteinExistence type="inferred from homology"/>
<dbReference type="InterPro" id="IPR027304">
    <property type="entry name" value="Trigger_fact/SurA_dom_sf"/>
</dbReference>
<dbReference type="SUPFAM" id="SSF109998">
    <property type="entry name" value="Triger factor/SurA peptide-binding domain-like"/>
    <property type="match status" value="1"/>
</dbReference>
<dbReference type="OrthoDB" id="9812372at2"/>